<feature type="region of interest" description="Disordered" evidence="4">
    <location>
        <begin position="152"/>
        <end position="303"/>
    </location>
</feature>
<feature type="compositionally biased region" description="Polar residues" evidence="4">
    <location>
        <begin position="1632"/>
        <end position="1647"/>
    </location>
</feature>
<evidence type="ECO:0000313" key="8">
    <source>
        <dbReference type="Proteomes" id="UP000694397"/>
    </source>
</evidence>
<dbReference type="GO" id="GO:0042054">
    <property type="term" value="F:histone methyltransferase activity"/>
    <property type="evidence" value="ECO:0007669"/>
    <property type="project" value="InterPro"/>
</dbReference>
<feature type="region of interest" description="Disordered" evidence="4">
    <location>
        <begin position="1555"/>
        <end position="1598"/>
    </location>
</feature>
<feature type="compositionally biased region" description="Low complexity" evidence="4">
    <location>
        <begin position="211"/>
        <end position="221"/>
    </location>
</feature>
<feature type="region of interest" description="Disordered" evidence="4">
    <location>
        <begin position="1610"/>
        <end position="1729"/>
    </location>
</feature>
<evidence type="ECO:0000256" key="4">
    <source>
        <dbReference type="SAM" id="MobiDB-lite"/>
    </source>
</evidence>
<sequence>MRLKQSAINQNRIGVWATRLIPKGKRFGPFVGERKKRSQVTSNVYMWEVYFPAWGWMCVDATDPAKGNWLRYVNWARSTQEQNLFPLEINRAIYYKVLKPIEPGEELLVWYNGEDNPEIAAAIEEERASSLGRKNSPRAKRARRKLLERARARQANLGGFRNPKQSSGSKTADAEMRVSDNGPKAEGDGPSSSLELVAEDKTLSQAPSLNSSEYSSETTSEAVQEERDSGEMQQDPPLESSTSSPLDVKVLKTGEQLDMESCSQVPDEEGVGISEKDALSVSSLPKSELDPDPDLDDGDRGESHFSCQHCERHFTTKQGLERHTHIHATANHQTHTFKCRYCNKPFGSQIGCRRHERRHENGTKRRQGSLDSTGTPSLVTVSSSPDVMCSSHLRVMNSQTTGEPLEGCETEKQSKEMERAILLDENKESKELHPCKYCKKTFGTHTNMRRHQRRIHERHLLPKVVRRKDMLMQEGQPHHHQQQPALPPQESPSASPPTVYLPSGDAEDEGTPEDMIDISNNISENLSLYIDGKILSTSAVSTCEVIEVDSSSASLFGLDAMIVSPDKVTHAVTVETTACTVKEISNSVQMATKRRTSTPPLLPKIKTKSESNPAMSSTASSSSSSTSSVVGGLFPQTDTFPFHKEKTVYLSPKLKQLLQTQDSQKSTLTLPPESHRLISPTMSVTTLPAGTGRFKRRTASPPNSPQLSPVQKIESSQTEGTAMFAVKVPKSESLCRSPGWSLSNKDDRDILSPPGVDAFKASALHWPSARSGGSSCNQQPLDLSSAVGKRNDSLNKGPGEAVLDLSIHRKSSVDSEVKATQPVAKKRKPNTSMLEKVLMNEYAGVEPDEVPGILGSSRLVSAADTPGRSSDINCTNPEGLQSESTLHPPPPSLTPVTMNPPSPHTPTLASPTPPPPVLPTVPSPLPLSSSPNFHLSSSSALCSLPVLSPKSSPRSIEFNLEDPSPVCDSDIGRLQSQPEVFSFHKGDVDIVASFLNPNIHSQDQENTGLITSSTDSSAIFETLQSSALGTTVPKDDKDSPSNYSNALVIGTSETVDRTFAPGYDLTEASSNHTVTLCKGTECLKESLFSSTPRSLDPPVLNASLPESPLTPSSLPAVTSESPPMLVLPPSPVSAVIKEEPQLKDKPVEMSVRPDSAVSGRASDEESCDLEPFCKNFVCNVCEKLFCSIKELSRHITEHTLEWPFKCEFCVQLFGNATALLEHRSSLHGVGRIYICSVCNKEFAFLCNLQQHQNDLHPGQDCTHTVMENGKLRPQNYNDPSRTSMECSPSTTDCETFAESASRVHAKSQKGEEEELEDSSEELYTTIKIMASEGGKPKDPDVRLGINQHYPSFKPPPFPYHNRTPAGSVTSATNFTTRNIPQTFSTAIRCTKCGKSFDNMPELHKHILACANASDKKRYTPKKNPIPLKQIAKPQNGTVSPPMTISTGQNVARRTGQPKRLTFCQEQSSKVKLSVLNKKKNQLVQKAISQRNKSSAIMKKDEQQENHVCPHCNREFTYLGSLNKHVTVSCPMKPASKKAKKSRPESIVVQDKNANLRRRTADAEIKQQASDTVHKPLGKTRARSSGPPDISSLPLKPLPSRGKVAALQVRPKRPAGLQPASVALGKKSKRDNTLQPSPSLVFPNNSAQRPIMRMQRGGKEVPLRKMEEAKPQQQLKKEERFSTKMRERVGGPVTRSLQLASVTSQAEVKAEDLSSQETRESQETLLKLAR</sequence>
<feature type="compositionally biased region" description="Polar residues" evidence="4">
    <location>
        <begin position="369"/>
        <end position="384"/>
    </location>
</feature>
<dbReference type="InterPro" id="IPR044414">
    <property type="entry name" value="PRDM2_PR-SET"/>
</dbReference>
<feature type="region of interest" description="Disordered" evidence="4">
    <location>
        <begin position="1090"/>
        <end position="1122"/>
    </location>
</feature>
<feature type="region of interest" description="Disordered" evidence="4">
    <location>
        <begin position="1423"/>
        <end position="1449"/>
    </location>
</feature>
<feature type="region of interest" description="Disordered" evidence="4">
    <location>
        <begin position="353"/>
        <end position="384"/>
    </location>
</feature>
<dbReference type="SUPFAM" id="SSF82199">
    <property type="entry name" value="SET domain"/>
    <property type="match status" value="1"/>
</dbReference>
<reference evidence="7" key="2">
    <citation type="submission" date="2025-08" db="UniProtKB">
        <authorList>
            <consortium name="Ensembl"/>
        </authorList>
    </citation>
    <scope>IDENTIFICATION</scope>
</reference>
<dbReference type="InterPro" id="IPR050331">
    <property type="entry name" value="Zinc_finger"/>
</dbReference>
<dbReference type="GO" id="GO:0010468">
    <property type="term" value="P:regulation of gene expression"/>
    <property type="evidence" value="ECO:0007669"/>
    <property type="project" value="TreeGrafter"/>
</dbReference>
<keyword evidence="3" id="KW-0479">Metal-binding</keyword>
<feature type="domain" description="C2H2-type" evidence="5">
    <location>
        <begin position="1387"/>
        <end position="1416"/>
    </location>
</feature>
<dbReference type="PROSITE" id="PS50280">
    <property type="entry name" value="SET"/>
    <property type="match status" value="1"/>
</dbReference>
<dbReference type="Proteomes" id="UP000694397">
    <property type="component" value="Chromosome 22"/>
</dbReference>
<protein>
    <submittedName>
        <fullName evidence="7">PR/SET domain 2</fullName>
    </submittedName>
</protein>
<feature type="domain" description="SET" evidence="6">
    <location>
        <begin position="1"/>
        <end position="112"/>
    </location>
</feature>
<dbReference type="OrthoDB" id="6414306at2759"/>
<dbReference type="GO" id="GO:0008270">
    <property type="term" value="F:zinc ion binding"/>
    <property type="evidence" value="ECO:0007669"/>
    <property type="project" value="UniProtKB-KW"/>
</dbReference>
<dbReference type="InterPro" id="IPR013087">
    <property type="entry name" value="Znf_C2H2_type"/>
</dbReference>
<feature type="domain" description="C2H2-type" evidence="5">
    <location>
        <begin position="305"/>
        <end position="332"/>
    </location>
</feature>
<dbReference type="SUPFAM" id="SSF57667">
    <property type="entry name" value="beta-beta-alpha zinc fingers"/>
    <property type="match status" value="2"/>
</dbReference>
<feature type="compositionally biased region" description="Polar residues" evidence="4">
    <location>
        <begin position="1694"/>
        <end position="1705"/>
    </location>
</feature>
<dbReference type="GO" id="GO:0005634">
    <property type="term" value="C:nucleus"/>
    <property type="evidence" value="ECO:0007669"/>
    <property type="project" value="TreeGrafter"/>
</dbReference>
<evidence type="ECO:0000313" key="7">
    <source>
        <dbReference type="Ensembl" id="ENSSFOP00015012350.2"/>
    </source>
</evidence>
<evidence type="ECO:0000256" key="1">
    <source>
        <dbReference type="ARBA" id="ARBA00023015"/>
    </source>
</evidence>
<dbReference type="GeneTree" id="ENSGT00940000159410"/>
<dbReference type="PANTHER" id="PTHR16515:SF37">
    <property type="entry name" value="PR DOMAIN ZINC FINGER PROTEIN 2"/>
    <property type="match status" value="1"/>
</dbReference>
<feature type="domain" description="C2H2-type" evidence="5">
    <location>
        <begin position="433"/>
        <end position="456"/>
    </location>
</feature>
<reference evidence="7" key="3">
    <citation type="submission" date="2025-09" db="UniProtKB">
        <authorList>
            <consortium name="Ensembl"/>
        </authorList>
    </citation>
    <scope>IDENTIFICATION</scope>
</reference>
<feature type="region of interest" description="Disordered" evidence="4">
    <location>
        <begin position="860"/>
        <end position="923"/>
    </location>
</feature>
<evidence type="ECO:0000256" key="3">
    <source>
        <dbReference type="PROSITE-ProRule" id="PRU00042"/>
    </source>
</evidence>
<feature type="domain" description="C2H2-type" evidence="5">
    <location>
        <begin position="1204"/>
        <end position="1232"/>
    </location>
</feature>
<dbReference type="Pfam" id="PF00096">
    <property type="entry name" value="zf-C2H2"/>
    <property type="match status" value="1"/>
</dbReference>
<feature type="compositionally biased region" description="Basic and acidic residues" evidence="4">
    <location>
        <begin position="1707"/>
        <end position="1721"/>
    </location>
</feature>
<dbReference type="PROSITE" id="PS50157">
    <property type="entry name" value="ZINC_FINGER_C2H2_2"/>
    <property type="match status" value="8"/>
</dbReference>
<keyword evidence="3" id="KW-0863">Zinc-finger</keyword>
<dbReference type="InterPro" id="IPR036236">
    <property type="entry name" value="Znf_C2H2_sf"/>
</dbReference>
<keyword evidence="1" id="KW-0805">Transcription regulation</keyword>
<accession>A0A8C9RFX0</accession>
<name>A0A8C9RFX0_SCLFO</name>
<keyword evidence="3" id="KW-0862">Zinc</keyword>
<feature type="compositionally biased region" description="Low complexity" evidence="4">
    <location>
        <begin position="1103"/>
        <end position="1122"/>
    </location>
</feature>
<dbReference type="CDD" id="cd19188">
    <property type="entry name" value="PR-SET_PRDM2"/>
    <property type="match status" value="1"/>
</dbReference>
<dbReference type="PANTHER" id="PTHR16515">
    <property type="entry name" value="PR DOMAIN ZINC FINGER PROTEIN"/>
    <property type="match status" value="1"/>
</dbReference>
<feature type="domain" description="C2H2-type" evidence="5">
    <location>
        <begin position="1176"/>
        <end position="1203"/>
    </location>
</feature>
<dbReference type="Gene3D" id="2.170.270.10">
    <property type="entry name" value="SET domain"/>
    <property type="match status" value="1"/>
</dbReference>
<feature type="compositionally biased region" description="Pro residues" evidence="4">
    <location>
        <begin position="887"/>
        <end position="904"/>
    </location>
</feature>
<keyword evidence="2" id="KW-0804">Transcription</keyword>
<organism evidence="7 8">
    <name type="scientific">Scleropages formosus</name>
    <name type="common">Asian bonytongue</name>
    <name type="synonym">Osteoglossum formosum</name>
    <dbReference type="NCBI Taxonomy" id="113540"/>
    <lineage>
        <taxon>Eukaryota</taxon>
        <taxon>Metazoa</taxon>
        <taxon>Chordata</taxon>
        <taxon>Craniata</taxon>
        <taxon>Vertebrata</taxon>
        <taxon>Euteleostomi</taxon>
        <taxon>Actinopterygii</taxon>
        <taxon>Neopterygii</taxon>
        <taxon>Teleostei</taxon>
        <taxon>Osteoglossocephala</taxon>
        <taxon>Osteoglossomorpha</taxon>
        <taxon>Osteoglossiformes</taxon>
        <taxon>Osteoglossidae</taxon>
        <taxon>Scleropages</taxon>
    </lineage>
</organism>
<feature type="domain" description="C2H2-type" evidence="5">
    <location>
        <begin position="337"/>
        <end position="364"/>
    </location>
</feature>
<evidence type="ECO:0000256" key="2">
    <source>
        <dbReference type="ARBA" id="ARBA00023163"/>
    </source>
</evidence>
<proteinExistence type="predicted"/>
<evidence type="ECO:0000259" key="5">
    <source>
        <dbReference type="PROSITE" id="PS50157"/>
    </source>
</evidence>
<feature type="domain" description="C2H2-type" evidence="5">
    <location>
        <begin position="1506"/>
        <end position="1533"/>
    </location>
</feature>
<feature type="region of interest" description="Disordered" evidence="4">
    <location>
        <begin position="590"/>
        <end position="630"/>
    </location>
</feature>
<dbReference type="Ensembl" id="ENSSFOT00015012506.2">
    <property type="protein sequence ID" value="ENSSFOP00015012350.2"/>
    <property type="gene ID" value="ENSSFOG00015007979.2"/>
</dbReference>
<evidence type="ECO:0000259" key="6">
    <source>
        <dbReference type="PROSITE" id="PS50280"/>
    </source>
</evidence>
<feature type="compositionally biased region" description="Basic and acidic residues" evidence="4">
    <location>
        <begin position="172"/>
        <end position="187"/>
    </location>
</feature>
<dbReference type="FunFam" id="3.30.160.60:FF:003271">
    <property type="entry name" value="PR domain-containing 2, with ZNF domain a"/>
    <property type="match status" value="1"/>
</dbReference>
<keyword evidence="8" id="KW-1185">Reference proteome</keyword>
<feature type="compositionally biased region" description="Polar residues" evidence="4">
    <location>
        <begin position="1432"/>
        <end position="1449"/>
    </location>
</feature>
<dbReference type="Gene3D" id="3.30.160.60">
    <property type="entry name" value="Classic Zinc Finger"/>
    <property type="match status" value="3"/>
</dbReference>
<dbReference type="SMART" id="SM00317">
    <property type="entry name" value="SET"/>
    <property type="match status" value="1"/>
</dbReference>
<dbReference type="InterPro" id="IPR001214">
    <property type="entry name" value="SET_dom"/>
</dbReference>
<feature type="compositionally biased region" description="Basic and acidic residues" evidence="4">
    <location>
        <begin position="1656"/>
        <end position="1688"/>
    </location>
</feature>
<dbReference type="InterPro" id="IPR046341">
    <property type="entry name" value="SET_dom_sf"/>
</dbReference>
<feature type="domain" description="C2H2-type" evidence="5">
    <location>
        <begin position="1233"/>
        <end position="1261"/>
    </location>
</feature>
<feature type="compositionally biased region" description="Pro residues" evidence="4">
    <location>
        <begin position="911"/>
        <end position="923"/>
    </location>
</feature>
<feature type="region of interest" description="Disordered" evidence="4">
    <location>
        <begin position="1297"/>
        <end position="1318"/>
    </location>
</feature>
<dbReference type="PROSITE" id="PS00028">
    <property type="entry name" value="ZINC_FINGER_C2H2_1"/>
    <property type="match status" value="6"/>
</dbReference>
<feature type="compositionally biased region" description="Polar residues" evidence="4">
    <location>
        <begin position="867"/>
        <end position="881"/>
    </location>
</feature>
<reference evidence="7 8" key="1">
    <citation type="submission" date="2019-04" db="EMBL/GenBank/DDBJ databases">
        <authorList>
            <consortium name="Wellcome Sanger Institute Data Sharing"/>
        </authorList>
    </citation>
    <scope>NUCLEOTIDE SEQUENCE [LARGE SCALE GENOMIC DNA]</scope>
</reference>
<feature type="region of interest" description="Disordered" evidence="4">
    <location>
        <begin position="473"/>
        <end position="513"/>
    </location>
</feature>
<dbReference type="SMART" id="SM00355">
    <property type="entry name" value="ZnF_C2H2"/>
    <property type="match status" value="8"/>
</dbReference>
<feature type="compositionally biased region" description="Low complexity" evidence="4">
    <location>
        <begin position="616"/>
        <end position="628"/>
    </location>
</feature>
<dbReference type="Pfam" id="PF21549">
    <property type="entry name" value="PRDM2_PR"/>
    <property type="match status" value="1"/>
</dbReference>
<gene>
    <name evidence="7" type="primary">PRDM2</name>
    <name evidence="7" type="synonym">prdm2b</name>
</gene>